<keyword evidence="2 7" id="KW-0645">Protease</keyword>
<organism evidence="10 11">
    <name type="scientific">Chytriomyces confervae</name>
    <dbReference type="NCBI Taxonomy" id="246404"/>
    <lineage>
        <taxon>Eukaryota</taxon>
        <taxon>Fungi</taxon>
        <taxon>Fungi incertae sedis</taxon>
        <taxon>Chytridiomycota</taxon>
        <taxon>Chytridiomycota incertae sedis</taxon>
        <taxon>Chytridiomycetes</taxon>
        <taxon>Chytridiales</taxon>
        <taxon>Chytriomycetaceae</taxon>
        <taxon>Chytriomyces</taxon>
    </lineage>
</organism>
<dbReference type="Gene3D" id="1.10.1370.10">
    <property type="entry name" value="Neurolysin, domain 3"/>
    <property type="match status" value="2"/>
</dbReference>
<evidence type="ECO:0000256" key="2">
    <source>
        <dbReference type="ARBA" id="ARBA00022670"/>
    </source>
</evidence>
<dbReference type="GO" id="GO:0046872">
    <property type="term" value="F:metal ion binding"/>
    <property type="evidence" value="ECO:0007669"/>
    <property type="project" value="UniProtKB-UniRule"/>
</dbReference>
<gene>
    <name evidence="10" type="ORF">CcCBS67573_g05600</name>
</gene>
<reference evidence="10 11" key="1">
    <citation type="journal article" date="2019" name="Sci. Rep.">
        <title>Comparative genomics of chytrid fungi reveal insights into the obligate biotrophic and pathogenic lifestyle of Synchytrium endobioticum.</title>
        <authorList>
            <person name="van de Vossenberg B.T.L.H."/>
            <person name="Warris S."/>
            <person name="Nguyen H.D.T."/>
            <person name="van Gent-Pelzer M.P.E."/>
            <person name="Joly D.L."/>
            <person name="van de Geest H.C."/>
            <person name="Bonants P.J.M."/>
            <person name="Smith D.S."/>
            <person name="Levesque C.A."/>
            <person name="van der Lee T.A.J."/>
        </authorList>
    </citation>
    <scope>NUCLEOTIDE SEQUENCE [LARGE SCALE GENOMIC DNA]</scope>
    <source>
        <strain evidence="10 11">CBS 675.73</strain>
    </source>
</reference>
<dbReference type="SUPFAM" id="SSF55486">
    <property type="entry name" value="Metalloproteases ('zincins'), catalytic domain"/>
    <property type="match status" value="1"/>
</dbReference>
<keyword evidence="5 7" id="KW-0862">Zinc</keyword>
<keyword evidence="6 7" id="KW-0482">Metalloprotease</keyword>
<evidence type="ECO:0000256" key="4">
    <source>
        <dbReference type="ARBA" id="ARBA00022801"/>
    </source>
</evidence>
<dbReference type="Gene3D" id="3.40.390.10">
    <property type="entry name" value="Collagenase (Catalytic Domain)"/>
    <property type="match status" value="1"/>
</dbReference>
<keyword evidence="3 7" id="KW-0479">Metal-binding</keyword>
<dbReference type="InterPro" id="IPR001567">
    <property type="entry name" value="Pept_M3A_M3B_dom"/>
</dbReference>
<comment type="cofactor">
    <cofactor evidence="7">
        <name>Zn(2+)</name>
        <dbReference type="ChEBI" id="CHEBI:29105"/>
    </cofactor>
    <text evidence="7">Binds 1 zinc ion.</text>
</comment>
<dbReference type="PANTHER" id="PTHR11804:SF84">
    <property type="entry name" value="SACCHAROLYSIN"/>
    <property type="match status" value="1"/>
</dbReference>
<dbReference type="GO" id="GO:0004222">
    <property type="term" value="F:metalloendopeptidase activity"/>
    <property type="evidence" value="ECO:0007669"/>
    <property type="project" value="InterPro"/>
</dbReference>
<protein>
    <recommendedName>
        <fullName evidence="9">Peptidase M3A/M3B catalytic domain-containing protein</fullName>
    </recommendedName>
</protein>
<dbReference type="InterPro" id="IPR045090">
    <property type="entry name" value="Pept_M3A_M3B"/>
</dbReference>
<feature type="region of interest" description="Disordered" evidence="8">
    <location>
        <begin position="1"/>
        <end position="25"/>
    </location>
</feature>
<dbReference type="GO" id="GO:0006518">
    <property type="term" value="P:peptide metabolic process"/>
    <property type="evidence" value="ECO:0007669"/>
    <property type="project" value="TreeGrafter"/>
</dbReference>
<evidence type="ECO:0000259" key="9">
    <source>
        <dbReference type="Pfam" id="PF01432"/>
    </source>
</evidence>
<evidence type="ECO:0000313" key="10">
    <source>
        <dbReference type="EMBL" id="TPX73133.1"/>
    </source>
</evidence>
<evidence type="ECO:0000256" key="1">
    <source>
        <dbReference type="ARBA" id="ARBA00006040"/>
    </source>
</evidence>
<keyword evidence="4 7" id="KW-0378">Hydrolase</keyword>
<evidence type="ECO:0000256" key="7">
    <source>
        <dbReference type="RuleBase" id="RU003435"/>
    </source>
</evidence>
<name>A0A507FA29_9FUNG</name>
<evidence type="ECO:0000256" key="3">
    <source>
        <dbReference type="ARBA" id="ARBA00022723"/>
    </source>
</evidence>
<evidence type="ECO:0000256" key="6">
    <source>
        <dbReference type="ARBA" id="ARBA00023049"/>
    </source>
</evidence>
<dbReference type="GO" id="GO:0006508">
    <property type="term" value="P:proteolysis"/>
    <property type="evidence" value="ECO:0007669"/>
    <property type="project" value="UniProtKB-KW"/>
</dbReference>
<comment type="caution">
    <text evidence="10">The sequence shown here is derived from an EMBL/GenBank/DDBJ whole genome shotgun (WGS) entry which is preliminary data.</text>
</comment>
<feature type="domain" description="Peptidase M3A/M3B catalytic" evidence="9">
    <location>
        <begin position="177"/>
        <end position="584"/>
    </location>
</feature>
<dbReference type="EMBL" id="QEAP01000206">
    <property type="protein sequence ID" value="TPX73133.1"/>
    <property type="molecule type" value="Genomic_DNA"/>
</dbReference>
<dbReference type="InterPro" id="IPR024079">
    <property type="entry name" value="MetalloPept_cat_dom_sf"/>
</dbReference>
<dbReference type="Pfam" id="PF01432">
    <property type="entry name" value="Peptidase_M3"/>
    <property type="match status" value="1"/>
</dbReference>
<dbReference type="OrthoDB" id="2103339at2759"/>
<sequence length="654" mass="72808">MSPAEKKTTTTTNTRKVTEGGKTVTTTTTTTTTTVTPLQQDIDAFILQFNEEYERKHKSFEDNFWATKMNLKGNSSDELARTKNELDLFLGNAANLTRVQALLTRPGLTDSQRKTLSIFERTFKCYIITDAESLSLREELNVLEAKLAEHRRAMALGYVDPTSGEFVKASSVQLMTLMRSSDDEELRKSCYEGMRSIGAYIAPQFIEIVKLRNKLARNLGFEDFYDYKVTAAEGFGKATLFPILEKLAQDSRPILDAALEKLAAEKGEFALKPWNTGYALAGSLVKDKDPYFPFETAVNSWARSFAALGIKYEGATMRLDLCDRQGKYSNGFCHWPQPAWVHPTKGWIPSQANFTSLATPSQVGSGLSALVTLMHEGGHAAHLANVKQESPLFGQERAPTSIPYAENQSMFLDSLVGDAAWMSRYAYSKDGQVIPWDLIEREISTMHAYKIFRLTGLLAGPMFERKVYEVPEAELTVDVLLELADSVEVQVQGMLTGRPVLAIPHPLTDESAAYMHGYVLAEMAVYQTRKHFLTKYGTLVDNPNIGKDLRDVYWQCGNSRNFLNLIQDMTGSDLSGDAWLETLRVSVEDKTESERVAYLEGVAAGPVYGSEDSVDLDMRVILVHGDEVISNSAELSGGLKEACTVFTQWISANF</sequence>
<evidence type="ECO:0000313" key="11">
    <source>
        <dbReference type="Proteomes" id="UP000320333"/>
    </source>
</evidence>
<evidence type="ECO:0000256" key="8">
    <source>
        <dbReference type="SAM" id="MobiDB-lite"/>
    </source>
</evidence>
<keyword evidence="11" id="KW-1185">Reference proteome</keyword>
<dbReference type="PANTHER" id="PTHR11804">
    <property type="entry name" value="PROTEASE M3 THIMET OLIGOPEPTIDASE-RELATED"/>
    <property type="match status" value="1"/>
</dbReference>
<dbReference type="STRING" id="246404.A0A507FA29"/>
<dbReference type="InterPro" id="IPR024077">
    <property type="entry name" value="Neurolysin/TOP_dom2"/>
</dbReference>
<comment type="similarity">
    <text evidence="1 7">Belongs to the peptidase M3 family.</text>
</comment>
<evidence type="ECO:0000256" key="5">
    <source>
        <dbReference type="ARBA" id="ARBA00022833"/>
    </source>
</evidence>
<accession>A0A507FA29</accession>
<dbReference type="AlphaFoldDB" id="A0A507FA29"/>
<proteinExistence type="inferred from homology"/>
<dbReference type="Proteomes" id="UP000320333">
    <property type="component" value="Unassembled WGS sequence"/>
</dbReference>